<organism evidence="6 7">
    <name type="scientific">Rhodamnia argentea</name>
    <dbReference type="NCBI Taxonomy" id="178133"/>
    <lineage>
        <taxon>Eukaryota</taxon>
        <taxon>Viridiplantae</taxon>
        <taxon>Streptophyta</taxon>
        <taxon>Embryophyta</taxon>
        <taxon>Tracheophyta</taxon>
        <taxon>Spermatophyta</taxon>
        <taxon>Magnoliopsida</taxon>
        <taxon>eudicotyledons</taxon>
        <taxon>Gunneridae</taxon>
        <taxon>Pentapetalae</taxon>
        <taxon>rosids</taxon>
        <taxon>malvids</taxon>
        <taxon>Myrtales</taxon>
        <taxon>Myrtaceae</taxon>
        <taxon>Myrtoideae</taxon>
        <taxon>Myrteae</taxon>
        <taxon>Australasian group</taxon>
        <taxon>Rhodamnia</taxon>
    </lineage>
</organism>
<dbReference type="InterPro" id="IPR002182">
    <property type="entry name" value="NB-ARC"/>
</dbReference>
<dbReference type="Gene3D" id="1.10.8.430">
    <property type="entry name" value="Helical domain of apoptotic protease-activating factors"/>
    <property type="match status" value="1"/>
</dbReference>
<feature type="transmembrane region" description="Helical" evidence="4">
    <location>
        <begin position="6"/>
        <end position="24"/>
    </location>
</feature>
<dbReference type="Pfam" id="PF00931">
    <property type="entry name" value="NB-ARC"/>
    <property type="match status" value="1"/>
</dbReference>
<reference evidence="6" key="1">
    <citation type="submission" date="2025-05" db="UniProtKB">
        <authorList>
            <consortium name="RefSeq"/>
        </authorList>
    </citation>
    <scope>NUCLEOTIDE SEQUENCE [LARGE SCALE GENOMIC DNA]</scope>
</reference>
<dbReference type="Gene3D" id="3.40.50.300">
    <property type="entry name" value="P-loop containing nucleotide triphosphate hydrolases"/>
    <property type="match status" value="1"/>
</dbReference>
<reference evidence="7" key="2">
    <citation type="submission" date="2025-08" db="UniProtKB">
        <authorList>
            <consortium name="RefSeq"/>
        </authorList>
    </citation>
    <scope>IDENTIFICATION</scope>
    <source>
        <tissue evidence="7">Leaf</tissue>
    </source>
</reference>
<sequence>MVSQLFSSLAAPAFAALLFLYFLYRRSREINAAANDGTARGDSGTHTPTEVPEIDTSSQYDHEVFLSFNGKDTRETFTDHLYTRLTEAGICTFKDDKSLRIGGEFAPQLLQAIKQSQILIPIFSKNYASSPWCLEELAEMVKCKKTGGQKIMPIFYDVAPAEVRHQTGGYGDAFLSYENKKRYDEETMREWKTALKEVSFLNGCDLQSMPNRREGEFVKAFTQKVFNELKKASLVVSDYLVSVDNHVHAIMKMIGARTSETRIVGIHGMGGIEKTTTAKIVYNQLSKDFSDHCFLSNIREMSKTKGIEFLQNQLISDILKTKDTNIRNSDDGIEIIKDRLSNKRVLLLLDDVEDENHIDALVCNRDCLGKGSKIIITTRRIDVLCVPEVDYKYELTGMNPDQSLQLFSKHAFRRCSPLDEYIDQSNRAIDIAGGLPLALEVIGSLLCRTKKEMWDATLKMLESVPHDKIQSKLKVSYDALNFRQQHMFLDIACLFVGYDKDNLVHFWSESDFFPEVAMEVLRNMSLIKISEDNEVWMHDQLVDLGREMVRQKGGTKVEKQSRVWDPKVGSDLLRKHKGKKEAEALRLDLDCQKQYHFTYEDFECIPDLRFLQVRGSRENFHAEKGFFGANRHQMFFQLVSIQISSQNYDGFHGLVSP</sequence>
<evidence type="ECO:0000256" key="3">
    <source>
        <dbReference type="ARBA" id="ARBA00022821"/>
    </source>
</evidence>
<keyword evidence="6" id="KW-1185">Reference proteome</keyword>
<dbReference type="Pfam" id="PF23282">
    <property type="entry name" value="WHD_ROQ1"/>
    <property type="match status" value="1"/>
</dbReference>
<dbReference type="SUPFAM" id="SSF46785">
    <property type="entry name" value="Winged helix' DNA-binding domain"/>
    <property type="match status" value="1"/>
</dbReference>
<keyword evidence="4" id="KW-0472">Membrane</keyword>
<dbReference type="PROSITE" id="PS50104">
    <property type="entry name" value="TIR"/>
    <property type="match status" value="1"/>
</dbReference>
<dbReference type="InterPro" id="IPR058192">
    <property type="entry name" value="WHD_ROQ1-like"/>
</dbReference>
<dbReference type="Pfam" id="PF01582">
    <property type="entry name" value="TIR"/>
    <property type="match status" value="1"/>
</dbReference>
<evidence type="ECO:0000256" key="4">
    <source>
        <dbReference type="SAM" id="Phobius"/>
    </source>
</evidence>
<dbReference type="InterPro" id="IPR036390">
    <property type="entry name" value="WH_DNA-bd_sf"/>
</dbReference>
<dbReference type="InterPro" id="IPR042197">
    <property type="entry name" value="Apaf_helical"/>
</dbReference>
<name>A0ABM3GXZ8_9MYRT</name>
<dbReference type="SUPFAM" id="SSF52540">
    <property type="entry name" value="P-loop containing nucleoside triphosphate hydrolases"/>
    <property type="match status" value="1"/>
</dbReference>
<keyword evidence="1" id="KW-0433">Leucine-rich repeat</keyword>
<dbReference type="PRINTS" id="PR00364">
    <property type="entry name" value="DISEASERSIST"/>
</dbReference>
<keyword evidence="4" id="KW-1133">Transmembrane helix</keyword>
<dbReference type="Gene3D" id="3.40.50.10140">
    <property type="entry name" value="Toll/interleukin-1 receptor homology (TIR) domain"/>
    <property type="match status" value="1"/>
</dbReference>
<evidence type="ECO:0000313" key="7">
    <source>
        <dbReference type="RefSeq" id="XP_048129204.1"/>
    </source>
</evidence>
<dbReference type="InterPro" id="IPR000157">
    <property type="entry name" value="TIR_dom"/>
</dbReference>
<dbReference type="SMART" id="SM00255">
    <property type="entry name" value="TIR"/>
    <property type="match status" value="1"/>
</dbReference>
<protein>
    <submittedName>
        <fullName evidence="7">Disease resistance protein RUN1-like</fullName>
    </submittedName>
</protein>
<dbReference type="RefSeq" id="XP_048129204.1">
    <property type="nucleotide sequence ID" value="XM_048273247.1"/>
</dbReference>
<keyword evidence="3" id="KW-0611">Plant defense</keyword>
<dbReference type="PANTHER" id="PTHR11017:SF570">
    <property type="entry name" value="DISEASE RESISTANCE PROTEIN (TIR-NBS CLASS)-RELATED"/>
    <property type="match status" value="1"/>
</dbReference>
<evidence type="ECO:0000259" key="5">
    <source>
        <dbReference type="PROSITE" id="PS50104"/>
    </source>
</evidence>
<dbReference type="InterPro" id="IPR035897">
    <property type="entry name" value="Toll_tir_struct_dom_sf"/>
</dbReference>
<dbReference type="PANTHER" id="PTHR11017">
    <property type="entry name" value="LEUCINE-RICH REPEAT-CONTAINING PROTEIN"/>
    <property type="match status" value="1"/>
</dbReference>
<feature type="domain" description="TIR" evidence="5">
    <location>
        <begin position="60"/>
        <end position="229"/>
    </location>
</feature>
<evidence type="ECO:0000256" key="2">
    <source>
        <dbReference type="ARBA" id="ARBA00022737"/>
    </source>
</evidence>
<gene>
    <name evidence="7" type="primary">LOC115753677</name>
</gene>
<dbReference type="InterPro" id="IPR044974">
    <property type="entry name" value="Disease_R_plants"/>
</dbReference>
<dbReference type="InterPro" id="IPR027417">
    <property type="entry name" value="P-loop_NTPase"/>
</dbReference>
<keyword evidence="4" id="KW-0812">Transmembrane</keyword>
<evidence type="ECO:0000256" key="1">
    <source>
        <dbReference type="ARBA" id="ARBA00022614"/>
    </source>
</evidence>
<keyword evidence="2" id="KW-0677">Repeat</keyword>
<accession>A0ABM3GXZ8</accession>
<evidence type="ECO:0000313" key="6">
    <source>
        <dbReference type="Proteomes" id="UP000827889"/>
    </source>
</evidence>
<dbReference type="SUPFAM" id="SSF52200">
    <property type="entry name" value="Toll/Interleukin receptor TIR domain"/>
    <property type="match status" value="1"/>
</dbReference>
<proteinExistence type="predicted"/>
<dbReference type="Proteomes" id="UP000827889">
    <property type="component" value="Chromosome 1"/>
</dbReference>
<dbReference type="GeneID" id="115753677"/>